<dbReference type="PANTHER" id="PTHR37540:SF5">
    <property type="entry name" value="TRANSCRIPTION FACTOR DOMAIN-CONTAINING PROTEIN"/>
    <property type="match status" value="1"/>
</dbReference>
<dbReference type="OrthoDB" id="5386330at2759"/>
<reference evidence="2" key="1">
    <citation type="journal article" date="2020" name="Stud. Mycol.">
        <title>101 Dothideomycetes genomes: a test case for predicting lifestyles and emergence of pathogens.</title>
        <authorList>
            <person name="Haridas S."/>
            <person name="Albert R."/>
            <person name="Binder M."/>
            <person name="Bloem J."/>
            <person name="Labutti K."/>
            <person name="Salamov A."/>
            <person name="Andreopoulos B."/>
            <person name="Baker S."/>
            <person name="Barry K."/>
            <person name="Bills G."/>
            <person name="Bluhm B."/>
            <person name="Cannon C."/>
            <person name="Castanera R."/>
            <person name="Culley D."/>
            <person name="Daum C."/>
            <person name="Ezra D."/>
            <person name="Gonzalez J."/>
            <person name="Henrissat B."/>
            <person name="Kuo A."/>
            <person name="Liang C."/>
            <person name="Lipzen A."/>
            <person name="Lutzoni F."/>
            <person name="Magnuson J."/>
            <person name="Mondo S."/>
            <person name="Nolan M."/>
            <person name="Ohm R."/>
            <person name="Pangilinan J."/>
            <person name="Park H.-J."/>
            <person name="Ramirez L."/>
            <person name="Alfaro M."/>
            <person name="Sun H."/>
            <person name="Tritt A."/>
            <person name="Yoshinaga Y."/>
            <person name="Zwiers L.-H."/>
            <person name="Turgeon B."/>
            <person name="Goodwin S."/>
            <person name="Spatafora J."/>
            <person name="Crous P."/>
            <person name="Grigoriev I."/>
        </authorList>
    </citation>
    <scope>NUCLEOTIDE SEQUENCE</scope>
    <source>
        <strain evidence="2">CBS 161.51</strain>
    </source>
</reference>
<dbReference type="EMBL" id="ML975997">
    <property type="protein sequence ID" value="KAF1947760.1"/>
    <property type="molecule type" value="Genomic_DNA"/>
</dbReference>
<name>A0A6A5T6E2_9PLEO</name>
<evidence type="ECO:0000313" key="3">
    <source>
        <dbReference type="Proteomes" id="UP000800038"/>
    </source>
</evidence>
<gene>
    <name evidence="2" type="ORF">EJ02DRAFT_429533</name>
</gene>
<feature type="region of interest" description="Disordered" evidence="1">
    <location>
        <begin position="58"/>
        <end position="135"/>
    </location>
</feature>
<organism evidence="2 3">
    <name type="scientific">Clathrospora elynae</name>
    <dbReference type="NCBI Taxonomy" id="706981"/>
    <lineage>
        <taxon>Eukaryota</taxon>
        <taxon>Fungi</taxon>
        <taxon>Dikarya</taxon>
        <taxon>Ascomycota</taxon>
        <taxon>Pezizomycotina</taxon>
        <taxon>Dothideomycetes</taxon>
        <taxon>Pleosporomycetidae</taxon>
        <taxon>Pleosporales</taxon>
        <taxon>Diademaceae</taxon>
        <taxon>Clathrospora</taxon>
    </lineage>
</organism>
<protein>
    <recommendedName>
        <fullName evidence="4">Transcription factor domain-containing protein</fullName>
    </recommendedName>
</protein>
<keyword evidence="3" id="KW-1185">Reference proteome</keyword>
<feature type="compositionally biased region" description="Polar residues" evidence="1">
    <location>
        <begin position="111"/>
        <end position="121"/>
    </location>
</feature>
<feature type="compositionally biased region" description="Gly residues" evidence="1">
    <location>
        <begin position="11"/>
        <end position="20"/>
    </location>
</feature>
<feature type="compositionally biased region" description="Basic residues" evidence="1">
    <location>
        <begin position="58"/>
        <end position="67"/>
    </location>
</feature>
<evidence type="ECO:0008006" key="4">
    <source>
        <dbReference type="Google" id="ProtNLM"/>
    </source>
</evidence>
<proteinExistence type="predicted"/>
<dbReference type="Proteomes" id="UP000800038">
    <property type="component" value="Unassembled WGS sequence"/>
</dbReference>
<evidence type="ECO:0000313" key="2">
    <source>
        <dbReference type="EMBL" id="KAF1947760.1"/>
    </source>
</evidence>
<dbReference type="AlphaFoldDB" id="A0A6A5T6E2"/>
<evidence type="ECO:0000256" key="1">
    <source>
        <dbReference type="SAM" id="MobiDB-lite"/>
    </source>
</evidence>
<sequence length="592" mass="65726">MFAQQLKGHDASGGTGGTGGRLPPPEKEEQRPMAFMFIDSSNGGINAKRDKKVRSFVMKTARRKKPWNTRPKCSNTETNANDRGRRRSSSSRINNSNGLSKTLGHSPELECNTSILPSGQQMEMPPSSLAVSESPNSPCTEFRCAEDAFDFSNLEIPASTRRTSFNIGFARPLDCLAIRLDAGAERLLHQFVEATTPRLLPIDTHRSSTVAATDWVTTCIQSSIGAPFIYAALTSSARAAKLDPEAYKWRAISEVNRLLADPSKNTYDTTIATVLILLALEEADLADPMRKGTERGRSMSVFILMHSIAQSTTSFKRPYALLLDANCQIEDYLTISYLSPDFVTHILRQFHALGVDHALFQITSTVAVFIADLTTWYNTGTFPVDSLDLQKHASLLMYRLFDWYQQSSDAINASNAVIDQSICLALLIFMVIATEPNAQSFGSRLSKATAELYTARDKMPMHRWSNAPGLLFWILTMGALGAKNLPRNTRILNTQPTLPYFAQYSREVVAASGLHGMVSDEQLLERTRSYLWISTIFNDRVKRLWVSMGLCRADVVDVDDMSGSEGERDQVDVEYALGQSTTMRFFAADGKK</sequence>
<dbReference type="PANTHER" id="PTHR37540">
    <property type="entry name" value="TRANSCRIPTION FACTOR (ACR-2), PUTATIVE-RELATED-RELATED"/>
    <property type="match status" value="1"/>
</dbReference>
<feature type="region of interest" description="Disordered" evidence="1">
    <location>
        <begin position="1"/>
        <end position="33"/>
    </location>
</feature>
<accession>A0A6A5T6E2</accession>